<dbReference type="CDD" id="cd14840">
    <property type="entry name" value="D-Ala-D-Ala_dipeptidase_Aad"/>
    <property type="match status" value="1"/>
</dbReference>
<feature type="binding site" evidence="9">
    <location>
        <position position="335"/>
    </location>
    <ligand>
        <name>Zn(2+)</name>
        <dbReference type="ChEBI" id="CHEBI:29105"/>
        <note>catalytic</note>
    </ligand>
</feature>
<dbReference type="InterPro" id="IPR009045">
    <property type="entry name" value="Zn_M74/Hedgehog-like"/>
</dbReference>
<feature type="signal peptide" evidence="10">
    <location>
        <begin position="1"/>
        <end position="27"/>
    </location>
</feature>
<dbReference type="AlphaFoldDB" id="E8LBU0"/>
<dbReference type="EMBL" id="AEVN01000010">
    <property type="protein sequence ID" value="EFY05680.1"/>
    <property type="molecule type" value="Genomic_DNA"/>
</dbReference>
<keyword evidence="7 9" id="KW-0482">Metalloprotease</keyword>
<dbReference type="Pfam" id="PF01427">
    <property type="entry name" value="Peptidase_M15"/>
    <property type="match status" value="1"/>
</dbReference>
<dbReference type="eggNOG" id="COG2173">
    <property type="taxonomic scope" value="Bacteria"/>
</dbReference>
<dbReference type="GO" id="GO:0008237">
    <property type="term" value="F:metallopeptidase activity"/>
    <property type="evidence" value="ECO:0007669"/>
    <property type="project" value="UniProtKB-KW"/>
</dbReference>
<protein>
    <recommendedName>
        <fullName evidence="9">D-alanyl-D-alanine dipeptidase</fullName>
        <shortName evidence="9">D-Ala-D-Ala dipeptidase</shortName>
        <ecNumber evidence="9">3.4.13.22</ecNumber>
    </recommendedName>
</protein>
<proteinExistence type="inferred from homology"/>
<dbReference type="PANTHER" id="PTHR43126">
    <property type="entry name" value="D-ALANYL-D-ALANINE DIPEPTIDASE"/>
    <property type="match status" value="1"/>
</dbReference>
<dbReference type="GO" id="GO:0008270">
    <property type="term" value="F:zinc ion binding"/>
    <property type="evidence" value="ECO:0007669"/>
    <property type="project" value="UniProtKB-UniRule"/>
</dbReference>
<evidence type="ECO:0000256" key="4">
    <source>
        <dbReference type="ARBA" id="ARBA00022801"/>
    </source>
</evidence>
<dbReference type="EC" id="3.4.13.22" evidence="9"/>
<sequence length="352" mass="38592">MNYRNLLAGLAAGLLFYVQTGAELALAAVPKDAPKDIKYILGFYYGNGENILIRENNGRLELLYRTALGDKSFAAANLYPLSKVHFDSYTLQESGPMSNTEAGVRFERDPDGYGISCRVGGNTYSRYFLGTTTGERAKSFRLAERSAEDWAKLRAEAAKAAVPAALAAGEQAQLVDAATVAGVKVNSVYAGSDNLFGAPLYTTSKLFVSKEAAAALGKVQKRLAPYGYGLVLWDAYRPWSVSKLANLALSDDKKDMLEDPETKGSTHNTGNAVDVGLYSLESGEELDMGCGFDEPSLRQYASYAGGTSRERYLRSLLREEMELQGFKGIEMEWWHFEFGDCFKFAHLNVSNQ</sequence>
<keyword evidence="4 9" id="KW-0378">Hydrolase</keyword>
<dbReference type="Proteomes" id="UP000004923">
    <property type="component" value="Unassembled WGS sequence"/>
</dbReference>
<keyword evidence="6 9" id="KW-0224">Dipeptidase</keyword>
<comment type="caution">
    <text evidence="11">The sequence shown here is derived from an EMBL/GenBank/DDBJ whole genome shotgun (WGS) entry which is preliminary data.</text>
</comment>
<evidence type="ECO:0000313" key="11">
    <source>
        <dbReference type="EMBL" id="EFY05680.1"/>
    </source>
</evidence>
<feature type="chain" id="PRO_5003227073" description="D-alanyl-D-alanine dipeptidase" evidence="10">
    <location>
        <begin position="28"/>
        <end position="352"/>
    </location>
</feature>
<dbReference type="HOGENOM" id="CLU_051624_0_0_9"/>
<keyword evidence="3 9" id="KW-0479">Metal-binding</keyword>
<evidence type="ECO:0000256" key="9">
    <source>
        <dbReference type="HAMAP-Rule" id="MF_01924"/>
    </source>
</evidence>
<evidence type="ECO:0000256" key="8">
    <source>
        <dbReference type="ARBA" id="ARBA00023316"/>
    </source>
</evidence>
<evidence type="ECO:0000256" key="2">
    <source>
        <dbReference type="ARBA" id="ARBA00022670"/>
    </source>
</evidence>
<evidence type="ECO:0000256" key="6">
    <source>
        <dbReference type="ARBA" id="ARBA00022997"/>
    </source>
</evidence>
<dbReference type="OrthoDB" id="9801430at2"/>
<reference evidence="11 12" key="1">
    <citation type="submission" date="2011-01" db="EMBL/GenBank/DDBJ databases">
        <authorList>
            <person name="Weinstock G."/>
            <person name="Sodergren E."/>
            <person name="Clifton S."/>
            <person name="Fulton L."/>
            <person name="Fulton B."/>
            <person name="Courtney L."/>
            <person name="Fronick C."/>
            <person name="Harrison M."/>
            <person name="Strong C."/>
            <person name="Farmer C."/>
            <person name="Delahaunty K."/>
            <person name="Markovic C."/>
            <person name="Hall O."/>
            <person name="Minx P."/>
            <person name="Tomlinson C."/>
            <person name="Mitreva M."/>
            <person name="Hou S."/>
            <person name="Chen J."/>
            <person name="Wollam A."/>
            <person name="Pepin K.H."/>
            <person name="Johnson M."/>
            <person name="Bhonagiri V."/>
            <person name="Zhang X."/>
            <person name="Suruliraj S."/>
            <person name="Warren W."/>
            <person name="Chinwalla A."/>
            <person name="Mardis E.R."/>
            <person name="Wilson R.K."/>
        </authorList>
    </citation>
    <scope>NUCLEOTIDE SEQUENCE [LARGE SCALE GENOMIC DNA]</scope>
    <source>
        <strain evidence="11 12">YIT 12067</strain>
    </source>
</reference>
<comment type="function">
    <text evidence="9">Catalyzes hydrolysis of the D-alanyl-D-alanine dipeptide.</text>
</comment>
<dbReference type="RefSeq" id="WP_009144697.1">
    <property type="nucleotide sequence ID" value="NZ_GL830852.1"/>
</dbReference>
<evidence type="ECO:0000256" key="3">
    <source>
        <dbReference type="ARBA" id="ARBA00022723"/>
    </source>
</evidence>
<feature type="active site" description="Proton donor/acceptor" evidence="9">
    <location>
        <position position="332"/>
    </location>
</feature>
<evidence type="ECO:0000256" key="7">
    <source>
        <dbReference type="ARBA" id="ARBA00023049"/>
    </source>
</evidence>
<organism evidence="11 12">
    <name type="scientific">Phascolarctobacterium succinatutens YIT 12067</name>
    <dbReference type="NCBI Taxonomy" id="626939"/>
    <lineage>
        <taxon>Bacteria</taxon>
        <taxon>Bacillati</taxon>
        <taxon>Bacillota</taxon>
        <taxon>Negativicutes</taxon>
        <taxon>Acidaminococcales</taxon>
        <taxon>Acidaminococcaceae</taxon>
        <taxon>Phascolarctobacterium</taxon>
    </lineage>
</organism>
<keyword evidence="5 9" id="KW-0862">Zinc</keyword>
<dbReference type="GO" id="GO:0071555">
    <property type="term" value="P:cell wall organization"/>
    <property type="evidence" value="ECO:0007669"/>
    <property type="project" value="UniProtKB-KW"/>
</dbReference>
<feature type="site" description="Transition state stabilizer" evidence="9">
    <location>
        <position position="237"/>
    </location>
</feature>
<keyword evidence="2 9" id="KW-0645">Protease</keyword>
<evidence type="ECO:0000313" key="12">
    <source>
        <dbReference type="Proteomes" id="UP000004923"/>
    </source>
</evidence>
<name>E8LBU0_9FIRM</name>
<dbReference type="HAMAP" id="MF_01924">
    <property type="entry name" value="A_A_dipeptidase"/>
    <property type="match status" value="1"/>
</dbReference>
<dbReference type="PANTHER" id="PTHR43126:SF1">
    <property type="entry name" value="D-ALANYL-D-ALANINE DIPEPTIDASE"/>
    <property type="match status" value="1"/>
</dbReference>
<dbReference type="GO" id="GO:0160237">
    <property type="term" value="F:D-Ala-D-Ala dipeptidase activity"/>
    <property type="evidence" value="ECO:0007669"/>
    <property type="project" value="UniProtKB-EC"/>
</dbReference>
<dbReference type="SUPFAM" id="SSF55166">
    <property type="entry name" value="Hedgehog/DD-peptidase"/>
    <property type="match status" value="1"/>
</dbReference>
<evidence type="ECO:0000256" key="10">
    <source>
        <dbReference type="SAM" id="SignalP"/>
    </source>
</evidence>
<accession>E8LBU0</accession>
<gene>
    <name evidence="11" type="ORF">HMPREF9443_00303</name>
</gene>
<keyword evidence="12" id="KW-1185">Reference proteome</keyword>
<dbReference type="GO" id="GO:0006508">
    <property type="term" value="P:proteolysis"/>
    <property type="evidence" value="ECO:0007669"/>
    <property type="project" value="UniProtKB-KW"/>
</dbReference>
<keyword evidence="8" id="KW-0961">Cell wall biogenesis/degradation</keyword>
<evidence type="ECO:0000256" key="1">
    <source>
        <dbReference type="ARBA" id="ARBA00001362"/>
    </source>
</evidence>
<comment type="similarity">
    <text evidence="9">Belongs to the peptidase M15D family.</text>
</comment>
<feature type="binding site" evidence="9">
    <location>
        <position position="267"/>
    </location>
    <ligand>
        <name>Zn(2+)</name>
        <dbReference type="ChEBI" id="CHEBI:29105"/>
        <note>catalytic</note>
    </ligand>
</feature>
<comment type="cofactor">
    <cofactor evidence="9">
        <name>Zn(2+)</name>
        <dbReference type="ChEBI" id="CHEBI:29105"/>
    </cofactor>
    <text evidence="9">Binds 1 zinc ion per subunit.</text>
</comment>
<dbReference type="Gene3D" id="3.30.1380.10">
    <property type="match status" value="1"/>
</dbReference>
<dbReference type="InterPro" id="IPR000755">
    <property type="entry name" value="A_A_dipeptidase"/>
</dbReference>
<comment type="catalytic activity">
    <reaction evidence="1 9">
        <text>D-alanyl-D-alanine + H2O = 2 D-alanine</text>
        <dbReference type="Rhea" id="RHEA:20661"/>
        <dbReference type="ChEBI" id="CHEBI:15377"/>
        <dbReference type="ChEBI" id="CHEBI:57416"/>
        <dbReference type="ChEBI" id="CHEBI:57822"/>
        <dbReference type="EC" id="3.4.13.22"/>
    </reaction>
</comment>
<evidence type="ECO:0000256" key="5">
    <source>
        <dbReference type="ARBA" id="ARBA00022833"/>
    </source>
</evidence>
<keyword evidence="10" id="KW-0732">Signal</keyword>
<feature type="binding site" evidence="9">
    <location>
        <position position="274"/>
    </location>
    <ligand>
        <name>Zn(2+)</name>
        <dbReference type="ChEBI" id="CHEBI:29105"/>
        <note>catalytic</note>
    </ligand>
</feature>